<evidence type="ECO:0000256" key="6">
    <source>
        <dbReference type="SAM" id="MobiDB-lite"/>
    </source>
</evidence>
<evidence type="ECO:0000256" key="1">
    <source>
        <dbReference type="ARBA" id="ARBA00004123"/>
    </source>
</evidence>
<keyword evidence="9" id="KW-1185">Reference proteome</keyword>
<organism evidence="8 9">
    <name type="scientific">Venustampulla echinocandica</name>
    <dbReference type="NCBI Taxonomy" id="2656787"/>
    <lineage>
        <taxon>Eukaryota</taxon>
        <taxon>Fungi</taxon>
        <taxon>Dikarya</taxon>
        <taxon>Ascomycota</taxon>
        <taxon>Pezizomycotina</taxon>
        <taxon>Leotiomycetes</taxon>
        <taxon>Helotiales</taxon>
        <taxon>Pleuroascaceae</taxon>
        <taxon>Venustampulla</taxon>
    </lineage>
</organism>
<comment type="caution">
    <text evidence="8">The sequence shown here is derived from an EMBL/GenBank/DDBJ whole genome shotgun (WGS) entry which is preliminary data.</text>
</comment>
<dbReference type="InterPro" id="IPR007219">
    <property type="entry name" value="XnlR_reg_dom"/>
</dbReference>
<dbReference type="GO" id="GO:0008270">
    <property type="term" value="F:zinc ion binding"/>
    <property type="evidence" value="ECO:0007669"/>
    <property type="project" value="InterPro"/>
</dbReference>
<keyword evidence="4" id="KW-0804">Transcription</keyword>
<dbReference type="GO" id="GO:0000981">
    <property type="term" value="F:DNA-binding transcription factor activity, RNA polymerase II-specific"/>
    <property type="evidence" value="ECO:0007669"/>
    <property type="project" value="InterPro"/>
</dbReference>
<dbReference type="AlphaFoldDB" id="A0A370TKY7"/>
<dbReference type="PANTHER" id="PTHR47338:SF7">
    <property type="entry name" value="ZN(II)2CYS6 TRANSCRIPTION FACTOR (EUROFUNG)"/>
    <property type="match status" value="1"/>
</dbReference>
<proteinExistence type="predicted"/>
<sequence length="692" mass="75772">MLPTETTKAQRSRVHGAVARPAAPERSNAMSGKGSARTAVASSSNALGARRDYVTDSGRGAIERARDANKRRRAGAACLPVVSPRRAQNQASSSRGSLSVSVHASGSLLSRTAMLRLLDAYFNGPHNFSFFAFLHRPTFMQMLDHDLIPRCLLLIVLATVKRIQDPLSRLADSWADESRQLVVEGIFTKISTSSLQTLLLLQRYEELRGDHLKAWFLSGLAIRLAHALQLNMEPLQTQRSSTKPPLPVTVMEVRRRLMWSCLVMDSMMEGGARPLTRMRISSIDIRLPCDETEFHLGRDTTSTRGVQSTDASDISDINAGHSRDGISACSIKAAMLRMQIIDYVFSYHLRNKDHLPSELPWQQDAQFYKLQMKLDQFVTELPIEFRFDHNALYSLSHGELMRLLNLHCLLEGAYCDLLRIGALLTLLTAGNEAPLFPEPPAWFLDTCARGLLDHAFAMAQVISGTMRHLASDCDPFAAICSCLATRLLVIDRRPEDTGYVPLSDPTVRGAIDGAVQCAKSVARWSVPARKYLNALSSLSANHGYEIDLADMSSSSLPALSRPVSRAASPSLRTYGTFGTIQRNLTIDADEPGTTTAAKQDQNGHTFPLLGVPTSGVPIVEEPALAVDNGGLEADYLLQPYDPLSPEALRIAAGWADGTFDLTSAEALFDWTAGNFAPDFGNGDNLFSAFNEG</sequence>
<dbReference type="OrthoDB" id="4685598at2759"/>
<dbReference type="GeneID" id="43599650"/>
<dbReference type="Pfam" id="PF04082">
    <property type="entry name" value="Fungal_trans"/>
    <property type="match status" value="1"/>
</dbReference>
<evidence type="ECO:0000256" key="5">
    <source>
        <dbReference type="ARBA" id="ARBA00023242"/>
    </source>
</evidence>
<evidence type="ECO:0000256" key="4">
    <source>
        <dbReference type="ARBA" id="ARBA00023163"/>
    </source>
</evidence>
<dbReference type="Proteomes" id="UP000254866">
    <property type="component" value="Unassembled WGS sequence"/>
</dbReference>
<evidence type="ECO:0000256" key="2">
    <source>
        <dbReference type="ARBA" id="ARBA00022723"/>
    </source>
</evidence>
<evidence type="ECO:0000313" key="8">
    <source>
        <dbReference type="EMBL" id="RDL36189.1"/>
    </source>
</evidence>
<dbReference type="SMART" id="SM00906">
    <property type="entry name" value="Fungal_trans"/>
    <property type="match status" value="1"/>
</dbReference>
<reference evidence="8 9" key="1">
    <citation type="journal article" date="2018" name="IMA Fungus">
        <title>IMA Genome-F 9: Draft genome sequence of Annulohypoxylon stygium, Aspergillus mulundensis, Berkeleyomyces basicola (syn. Thielaviopsis basicola), Ceratocystis smalleyi, two Cercospora beticola strains, Coleophoma cylindrospora, Fusarium fracticaudum, Phialophora cf. hyalina, and Morchella septimelata.</title>
        <authorList>
            <person name="Wingfield B.D."/>
            <person name="Bills G.F."/>
            <person name="Dong Y."/>
            <person name="Huang W."/>
            <person name="Nel W.J."/>
            <person name="Swalarsk-Parry B.S."/>
            <person name="Vaghefi N."/>
            <person name="Wilken P.M."/>
            <person name="An Z."/>
            <person name="de Beer Z.W."/>
            <person name="De Vos L."/>
            <person name="Chen L."/>
            <person name="Duong T.A."/>
            <person name="Gao Y."/>
            <person name="Hammerbacher A."/>
            <person name="Kikkert J.R."/>
            <person name="Li Y."/>
            <person name="Li H."/>
            <person name="Li K."/>
            <person name="Li Q."/>
            <person name="Liu X."/>
            <person name="Ma X."/>
            <person name="Naidoo K."/>
            <person name="Pethybridge S.J."/>
            <person name="Sun J."/>
            <person name="Steenkamp E.T."/>
            <person name="van der Nest M.A."/>
            <person name="van Wyk S."/>
            <person name="Wingfield M.J."/>
            <person name="Xiong C."/>
            <person name="Yue Q."/>
            <person name="Zhang X."/>
        </authorList>
    </citation>
    <scope>NUCLEOTIDE SEQUENCE [LARGE SCALE GENOMIC DNA]</scope>
    <source>
        <strain evidence="8 9">BP 5553</strain>
    </source>
</reference>
<evidence type="ECO:0000313" key="9">
    <source>
        <dbReference type="Proteomes" id="UP000254866"/>
    </source>
</evidence>
<feature type="region of interest" description="Disordered" evidence="6">
    <location>
        <begin position="76"/>
        <end position="96"/>
    </location>
</feature>
<accession>A0A370TKY7</accession>
<dbReference type="InterPro" id="IPR050815">
    <property type="entry name" value="TF_fung"/>
</dbReference>
<gene>
    <name evidence="8" type="ORF">BP5553_06801</name>
</gene>
<dbReference type="CDD" id="cd12148">
    <property type="entry name" value="fungal_TF_MHR"/>
    <property type="match status" value="1"/>
</dbReference>
<feature type="region of interest" description="Disordered" evidence="6">
    <location>
        <begin position="1"/>
        <end position="43"/>
    </location>
</feature>
<dbReference type="GO" id="GO:0006351">
    <property type="term" value="P:DNA-templated transcription"/>
    <property type="evidence" value="ECO:0007669"/>
    <property type="project" value="InterPro"/>
</dbReference>
<dbReference type="EMBL" id="NPIC01000005">
    <property type="protein sequence ID" value="RDL36189.1"/>
    <property type="molecule type" value="Genomic_DNA"/>
</dbReference>
<evidence type="ECO:0000256" key="3">
    <source>
        <dbReference type="ARBA" id="ARBA00023015"/>
    </source>
</evidence>
<evidence type="ECO:0000259" key="7">
    <source>
        <dbReference type="SMART" id="SM00906"/>
    </source>
</evidence>
<name>A0A370TKY7_9HELO</name>
<keyword evidence="5" id="KW-0539">Nucleus</keyword>
<dbReference type="STRING" id="2656787.A0A370TKY7"/>
<keyword evidence="3" id="KW-0805">Transcription regulation</keyword>
<keyword evidence="2" id="KW-0479">Metal-binding</keyword>
<dbReference type="PANTHER" id="PTHR47338">
    <property type="entry name" value="ZN(II)2CYS6 TRANSCRIPTION FACTOR (EUROFUNG)-RELATED"/>
    <property type="match status" value="1"/>
</dbReference>
<dbReference type="GO" id="GO:0005634">
    <property type="term" value="C:nucleus"/>
    <property type="evidence" value="ECO:0007669"/>
    <property type="project" value="UniProtKB-SubCell"/>
</dbReference>
<feature type="domain" description="Xylanolytic transcriptional activator regulatory" evidence="7">
    <location>
        <begin position="214"/>
        <end position="294"/>
    </location>
</feature>
<dbReference type="GO" id="GO:0003677">
    <property type="term" value="F:DNA binding"/>
    <property type="evidence" value="ECO:0007669"/>
    <property type="project" value="InterPro"/>
</dbReference>
<comment type="subcellular location">
    <subcellularLocation>
        <location evidence="1">Nucleus</location>
    </subcellularLocation>
</comment>
<dbReference type="RefSeq" id="XP_031868845.1">
    <property type="nucleotide sequence ID" value="XM_032015424.1"/>
</dbReference>
<protein>
    <recommendedName>
        <fullName evidence="7">Xylanolytic transcriptional activator regulatory domain-containing protein</fullName>
    </recommendedName>
</protein>